<comment type="pathway">
    <text evidence="1 5">Carbohydrate metabolism; hexose metabolism.</text>
</comment>
<dbReference type="InterPro" id="IPR014718">
    <property type="entry name" value="GH-type_carb-bd"/>
</dbReference>
<dbReference type="InterPro" id="IPR008183">
    <property type="entry name" value="Aldose_1/G6P_1-epimerase"/>
</dbReference>
<feature type="chain" id="PRO_5042177276" description="Aldose 1-epimerase" evidence="9">
    <location>
        <begin position="22"/>
        <end position="370"/>
    </location>
</feature>
<keyword evidence="3 5" id="KW-0413">Isomerase</keyword>
<dbReference type="GO" id="GO:0030246">
    <property type="term" value="F:carbohydrate binding"/>
    <property type="evidence" value="ECO:0007669"/>
    <property type="project" value="InterPro"/>
</dbReference>
<comment type="similarity">
    <text evidence="2 5">Belongs to the aldose epimerase family.</text>
</comment>
<dbReference type="NCBIfam" id="NF008277">
    <property type="entry name" value="PRK11055.1"/>
    <property type="match status" value="1"/>
</dbReference>
<evidence type="ECO:0000256" key="6">
    <source>
        <dbReference type="PIRSR" id="PIRSR005096-1"/>
    </source>
</evidence>
<dbReference type="EMBL" id="JAJJMB010000061">
    <property type="protein sequence ID" value="KAI3963438.1"/>
    <property type="molecule type" value="Genomic_DNA"/>
</dbReference>
<feature type="binding site" evidence="7">
    <location>
        <position position="261"/>
    </location>
    <ligand>
        <name>beta-D-galactose</name>
        <dbReference type="ChEBI" id="CHEBI:27667"/>
    </ligand>
</feature>
<evidence type="ECO:0000313" key="11">
    <source>
        <dbReference type="Proteomes" id="UP001202328"/>
    </source>
</evidence>
<dbReference type="GO" id="GO:0033499">
    <property type="term" value="P:galactose catabolic process via UDP-galactose, Leloir pathway"/>
    <property type="evidence" value="ECO:0007669"/>
    <property type="project" value="TreeGrafter"/>
</dbReference>
<evidence type="ECO:0000256" key="8">
    <source>
        <dbReference type="PIRSR" id="PIRSR005096-3"/>
    </source>
</evidence>
<feature type="signal peptide" evidence="9">
    <location>
        <begin position="1"/>
        <end position="21"/>
    </location>
</feature>
<keyword evidence="9" id="KW-0732">Signal</keyword>
<keyword evidence="4 5" id="KW-0119">Carbohydrate metabolism</keyword>
<dbReference type="PANTHER" id="PTHR10091:SF3">
    <property type="entry name" value="ALDOSE 1-EPIMERASE"/>
    <property type="match status" value="1"/>
</dbReference>
<feature type="binding site" evidence="8">
    <location>
        <begin position="195"/>
        <end position="197"/>
    </location>
    <ligand>
        <name>beta-D-galactose</name>
        <dbReference type="ChEBI" id="CHEBI:27667"/>
    </ligand>
</feature>
<dbReference type="AlphaFoldDB" id="A0AAD4TII8"/>
<dbReference type="EC" id="5.1.3.3" evidence="5"/>
<evidence type="ECO:0000256" key="7">
    <source>
        <dbReference type="PIRSR" id="PIRSR005096-2"/>
    </source>
</evidence>
<comment type="caution">
    <text evidence="10">The sequence shown here is derived from an EMBL/GenBank/DDBJ whole genome shotgun (WGS) entry which is preliminary data.</text>
</comment>
<reference evidence="10" key="1">
    <citation type="submission" date="2022-04" db="EMBL/GenBank/DDBJ databases">
        <title>A functionally conserved STORR gene fusion in Papaver species that diverged 16.8 million years ago.</title>
        <authorList>
            <person name="Catania T."/>
        </authorList>
    </citation>
    <scope>NUCLEOTIDE SEQUENCE</scope>
    <source>
        <strain evidence="10">S-188037</strain>
    </source>
</reference>
<feature type="active site" description="Proton donor" evidence="6">
    <location>
        <position position="195"/>
    </location>
</feature>
<sequence length="370" mass="40470">MGKISLMSYHILVFLVVLVNGQQKNDEIRVFELKKGNIASIKFTNWGASIMSLVIPDNQGKLADVVLGYDSAQSYKTDTTNFGRTLGRVANRIGGAKFTLNGTTYKLVANDGNNTLHGGAIGFNNVIWKVKSYKPNIKTPSITFSYDSFDGEQGFPGKVSVSVTYGIMAGKDTTLFVTMRAKAINKATPVNLAHHTYWNLGGHNSGDILSHNVQIFAKHITPVGPDLIPTGKITPLKGTPFDFYASRTVGSRIKQLPGGYDINYVIDEPASKTSERLIALVSESKSGRSMELWTDQPGVQFYTSNTLSNVKGKGGYVYGKYGALSLETQGFPDAVNHPNFPSVIVNPGETYIHRMRFTFTTVLSKKYADI</sequence>
<keyword evidence="11" id="KW-1185">Reference proteome</keyword>
<proteinExistence type="inferred from homology"/>
<name>A0AAD4TII8_9MAGN</name>
<dbReference type="InterPro" id="IPR015443">
    <property type="entry name" value="Aldose_1-epimerase"/>
</dbReference>
<evidence type="ECO:0000256" key="9">
    <source>
        <dbReference type="SAM" id="SignalP"/>
    </source>
</evidence>
<organism evidence="10 11">
    <name type="scientific">Papaver atlanticum</name>
    <dbReference type="NCBI Taxonomy" id="357466"/>
    <lineage>
        <taxon>Eukaryota</taxon>
        <taxon>Viridiplantae</taxon>
        <taxon>Streptophyta</taxon>
        <taxon>Embryophyta</taxon>
        <taxon>Tracheophyta</taxon>
        <taxon>Spermatophyta</taxon>
        <taxon>Magnoliopsida</taxon>
        <taxon>Ranunculales</taxon>
        <taxon>Papaveraceae</taxon>
        <taxon>Papaveroideae</taxon>
        <taxon>Papaver</taxon>
    </lineage>
</organism>
<protein>
    <recommendedName>
        <fullName evidence="5">Aldose 1-epimerase</fullName>
        <ecNumber evidence="5">5.1.3.3</ecNumber>
    </recommendedName>
</protein>
<dbReference type="Pfam" id="PF01263">
    <property type="entry name" value="Aldose_epim"/>
    <property type="match status" value="1"/>
</dbReference>
<evidence type="ECO:0000313" key="10">
    <source>
        <dbReference type="EMBL" id="KAI3963438.1"/>
    </source>
</evidence>
<dbReference type="Proteomes" id="UP001202328">
    <property type="component" value="Unassembled WGS sequence"/>
</dbReference>
<dbReference type="GO" id="GO:0004034">
    <property type="term" value="F:aldose 1-epimerase activity"/>
    <property type="evidence" value="ECO:0007669"/>
    <property type="project" value="UniProtKB-EC"/>
</dbReference>
<evidence type="ECO:0000256" key="2">
    <source>
        <dbReference type="ARBA" id="ARBA00006206"/>
    </source>
</evidence>
<evidence type="ECO:0000256" key="4">
    <source>
        <dbReference type="ARBA" id="ARBA00023277"/>
    </source>
</evidence>
<dbReference type="PANTHER" id="PTHR10091">
    <property type="entry name" value="ALDOSE-1-EPIMERASE"/>
    <property type="match status" value="1"/>
</dbReference>
<dbReference type="InterPro" id="IPR047215">
    <property type="entry name" value="Galactose_mutarotase-like"/>
</dbReference>
<evidence type="ECO:0000256" key="5">
    <source>
        <dbReference type="PIRNR" id="PIRNR005096"/>
    </source>
</evidence>
<gene>
    <name evidence="10" type="ORF">MKW98_022860</name>
</gene>
<dbReference type="PIRSF" id="PIRSF005096">
    <property type="entry name" value="GALM"/>
    <property type="match status" value="1"/>
</dbReference>
<dbReference type="GO" id="GO:0006006">
    <property type="term" value="P:glucose metabolic process"/>
    <property type="evidence" value="ECO:0007669"/>
    <property type="project" value="TreeGrafter"/>
</dbReference>
<comment type="catalytic activity">
    <reaction evidence="5">
        <text>alpha-D-glucose = beta-D-glucose</text>
        <dbReference type="Rhea" id="RHEA:10264"/>
        <dbReference type="ChEBI" id="CHEBI:15903"/>
        <dbReference type="ChEBI" id="CHEBI:17925"/>
        <dbReference type="EC" id="5.1.3.3"/>
    </reaction>
</comment>
<accession>A0AAD4TII8</accession>
<dbReference type="SUPFAM" id="SSF74650">
    <property type="entry name" value="Galactose mutarotase-like"/>
    <property type="match status" value="1"/>
</dbReference>
<dbReference type="InterPro" id="IPR011013">
    <property type="entry name" value="Gal_mutarotase_sf_dom"/>
</dbReference>
<feature type="active site" description="Proton acceptor" evidence="6">
    <location>
        <position position="327"/>
    </location>
</feature>
<dbReference type="CDD" id="cd09019">
    <property type="entry name" value="galactose_mutarotase_like"/>
    <property type="match status" value="1"/>
</dbReference>
<dbReference type="Gene3D" id="2.70.98.10">
    <property type="match status" value="1"/>
</dbReference>
<feature type="binding site" evidence="8">
    <location>
        <begin position="91"/>
        <end position="92"/>
    </location>
    <ligand>
        <name>beta-D-galactose</name>
        <dbReference type="ChEBI" id="CHEBI:27667"/>
    </ligand>
</feature>
<evidence type="ECO:0000256" key="1">
    <source>
        <dbReference type="ARBA" id="ARBA00005028"/>
    </source>
</evidence>
<evidence type="ECO:0000256" key="3">
    <source>
        <dbReference type="ARBA" id="ARBA00023235"/>
    </source>
</evidence>